<dbReference type="PANTHER" id="PTHR33284">
    <property type="entry name" value="RIBOSOMAL PROTEIN L25/GLN-TRNA SYNTHETASE, ANTI-CODON-BINDING DOMAIN-CONTAINING PROTEIN"/>
    <property type="match status" value="1"/>
</dbReference>
<dbReference type="InterPro" id="IPR001021">
    <property type="entry name" value="Ribosomal_bL25_long"/>
</dbReference>
<sequence>MKSITINGSKRESVGKKATKALRNAGQVPCVLYGVEGNPLHFAAEEIAFQNLVYTPDVHTVKIKLGSGESFDAILQDIQFHPVSDAILHIDFYQIFEDRPITMEIPIHTEGVARGVKNGGVLRYNLRRLKVRGLPGDLPDYITANVSKLKIGQKLYVTAVESEDYKIQHPDNTVICQVRTSRNIVEDLEDDDEDEVAADEVPATETDDVAAVKEGEDTKE</sequence>
<evidence type="ECO:0000256" key="6">
    <source>
        <dbReference type="SAM" id="MobiDB-lite"/>
    </source>
</evidence>
<dbReference type="SUPFAM" id="SSF50715">
    <property type="entry name" value="Ribosomal protein L25-like"/>
    <property type="match status" value="1"/>
</dbReference>
<accession>A0A1L3J6A3</accession>
<comment type="subunit">
    <text evidence="5">Part of the 50S ribosomal subunit; part of the 5S rRNA/L5/L18/L25 subcomplex. Contacts the 5S rRNA. Binds to the 5S rRNA independently of L5 and L18.</text>
</comment>
<dbReference type="PANTHER" id="PTHR33284:SF1">
    <property type="entry name" value="RIBOSOMAL PROTEIN L25_GLN-TRNA SYNTHETASE, ANTI-CODON-BINDING DOMAIN-CONTAINING PROTEIN"/>
    <property type="match status" value="1"/>
</dbReference>
<evidence type="ECO:0000256" key="2">
    <source>
        <dbReference type="ARBA" id="ARBA00022884"/>
    </source>
</evidence>
<name>A0A1L3J6A3_9FLAO</name>
<dbReference type="HAMAP" id="MF_01334">
    <property type="entry name" value="Ribosomal_bL25_CTC"/>
    <property type="match status" value="1"/>
</dbReference>
<comment type="similarity">
    <text evidence="5">Belongs to the bacterial ribosomal protein bL25 family. CTC subfamily.</text>
</comment>
<dbReference type="CDD" id="cd00495">
    <property type="entry name" value="Ribosomal_L25_TL5_CTC"/>
    <property type="match status" value="1"/>
</dbReference>
<evidence type="ECO:0000256" key="5">
    <source>
        <dbReference type="HAMAP-Rule" id="MF_01334"/>
    </source>
</evidence>
<dbReference type="RefSeq" id="WP_072553324.1">
    <property type="nucleotide sequence ID" value="NZ_CP018153.1"/>
</dbReference>
<dbReference type="EMBL" id="CP018153">
    <property type="protein sequence ID" value="APG60634.1"/>
    <property type="molecule type" value="Genomic_DNA"/>
</dbReference>
<organism evidence="9 10">
    <name type="scientific">Christiangramia salexigens</name>
    <dbReference type="NCBI Taxonomy" id="1913577"/>
    <lineage>
        <taxon>Bacteria</taxon>
        <taxon>Pseudomonadati</taxon>
        <taxon>Bacteroidota</taxon>
        <taxon>Flavobacteriia</taxon>
        <taxon>Flavobacteriales</taxon>
        <taxon>Flavobacteriaceae</taxon>
        <taxon>Christiangramia</taxon>
    </lineage>
</organism>
<feature type="domain" description="Large ribosomal subunit protein bL25 L25" evidence="7">
    <location>
        <begin position="6"/>
        <end position="92"/>
    </location>
</feature>
<dbReference type="Pfam" id="PF14693">
    <property type="entry name" value="Ribosomal_TL5_C"/>
    <property type="match status" value="1"/>
</dbReference>
<dbReference type="InterPro" id="IPR037121">
    <property type="entry name" value="Ribosomal_bL25_C"/>
</dbReference>
<dbReference type="GO" id="GO:0022625">
    <property type="term" value="C:cytosolic large ribosomal subunit"/>
    <property type="evidence" value="ECO:0007669"/>
    <property type="project" value="TreeGrafter"/>
</dbReference>
<dbReference type="Gene3D" id="2.40.240.10">
    <property type="entry name" value="Ribosomal Protein L25, Chain P"/>
    <property type="match status" value="1"/>
</dbReference>
<dbReference type="InterPro" id="IPR020930">
    <property type="entry name" value="Ribosomal_uL5_bac-type"/>
</dbReference>
<dbReference type="Proteomes" id="UP000182510">
    <property type="component" value="Chromosome"/>
</dbReference>
<dbReference type="GO" id="GO:0003735">
    <property type="term" value="F:structural constituent of ribosome"/>
    <property type="evidence" value="ECO:0007669"/>
    <property type="project" value="InterPro"/>
</dbReference>
<dbReference type="NCBIfam" id="TIGR00731">
    <property type="entry name" value="bL25_bact_ctc"/>
    <property type="match status" value="1"/>
</dbReference>
<evidence type="ECO:0000256" key="4">
    <source>
        <dbReference type="ARBA" id="ARBA00023274"/>
    </source>
</evidence>
<keyword evidence="1 5" id="KW-0699">rRNA-binding</keyword>
<dbReference type="Gene3D" id="2.170.120.20">
    <property type="entry name" value="Ribosomal protein L25, beta domain"/>
    <property type="match status" value="1"/>
</dbReference>
<dbReference type="NCBIfam" id="NF004132">
    <property type="entry name" value="PRK05618.2-2"/>
    <property type="match status" value="1"/>
</dbReference>
<dbReference type="KEGG" id="grl:LPB144_09560"/>
<feature type="compositionally biased region" description="Acidic residues" evidence="6">
    <location>
        <begin position="188"/>
        <end position="198"/>
    </location>
</feature>
<dbReference type="OrthoDB" id="9786489at2"/>
<gene>
    <name evidence="5" type="primary">rplY</name>
    <name evidence="5" type="synonym">ctc</name>
    <name evidence="9" type="ORF">LPB144_09560</name>
</gene>
<keyword evidence="10" id="KW-1185">Reference proteome</keyword>
<dbReference type="InterPro" id="IPR029751">
    <property type="entry name" value="Ribosomal_L25_dom"/>
</dbReference>
<evidence type="ECO:0000256" key="1">
    <source>
        <dbReference type="ARBA" id="ARBA00022730"/>
    </source>
</evidence>
<keyword evidence="3 5" id="KW-0689">Ribosomal protein</keyword>
<proteinExistence type="inferred from homology"/>
<dbReference type="GO" id="GO:0008097">
    <property type="term" value="F:5S rRNA binding"/>
    <property type="evidence" value="ECO:0007669"/>
    <property type="project" value="InterPro"/>
</dbReference>
<feature type="region of interest" description="Disordered" evidence="6">
    <location>
        <begin position="188"/>
        <end position="220"/>
    </location>
</feature>
<feature type="domain" description="Large ribosomal subunit protein bL25 beta" evidence="8">
    <location>
        <begin position="101"/>
        <end position="181"/>
    </location>
</feature>
<keyword evidence="2 5" id="KW-0694">RNA-binding</keyword>
<feature type="compositionally biased region" description="Basic and acidic residues" evidence="6">
    <location>
        <begin position="210"/>
        <end position="220"/>
    </location>
</feature>
<keyword evidence="4 5" id="KW-0687">Ribonucleoprotein</keyword>
<dbReference type="STRING" id="1913577.LPB144_09560"/>
<protein>
    <recommendedName>
        <fullName evidence="5">Large ribosomal subunit protein bL25</fullName>
    </recommendedName>
    <alternativeName>
        <fullName evidence="5">General stress protein CTC</fullName>
    </alternativeName>
</protein>
<dbReference type="GO" id="GO:0006412">
    <property type="term" value="P:translation"/>
    <property type="evidence" value="ECO:0007669"/>
    <property type="project" value="UniProtKB-UniRule"/>
</dbReference>
<dbReference type="AlphaFoldDB" id="A0A1L3J6A3"/>
<evidence type="ECO:0000259" key="8">
    <source>
        <dbReference type="Pfam" id="PF14693"/>
    </source>
</evidence>
<reference evidence="9 10" key="1">
    <citation type="submission" date="2016-11" db="EMBL/GenBank/DDBJ databases">
        <title>Gramella sp. LPB0144 isolated from marine environment.</title>
        <authorList>
            <person name="Kim E."/>
            <person name="Yi H."/>
        </authorList>
    </citation>
    <scope>NUCLEOTIDE SEQUENCE [LARGE SCALE GENOMIC DNA]</scope>
    <source>
        <strain evidence="9 10">LPB0144</strain>
    </source>
</reference>
<evidence type="ECO:0000256" key="3">
    <source>
        <dbReference type="ARBA" id="ARBA00022980"/>
    </source>
</evidence>
<dbReference type="InterPro" id="IPR020057">
    <property type="entry name" value="Ribosomal_bL25_b-dom"/>
</dbReference>
<comment type="function">
    <text evidence="5">This is one of the proteins that binds to the 5S RNA in the ribosome where it forms part of the central protuberance.</text>
</comment>
<dbReference type="InterPro" id="IPR020056">
    <property type="entry name" value="Rbsml_bL25/Gln-tRNA_synth_N"/>
</dbReference>
<evidence type="ECO:0000313" key="9">
    <source>
        <dbReference type="EMBL" id="APG60634.1"/>
    </source>
</evidence>
<evidence type="ECO:0000259" key="7">
    <source>
        <dbReference type="Pfam" id="PF01386"/>
    </source>
</evidence>
<dbReference type="Pfam" id="PF01386">
    <property type="entry name" value="Ribosomal_L25p"/>
    <property type="match status" value="1"/>
</dbReference>
<dbReference type="InterPro" id="IPR011035">
    <property type="entry name" value="Ribosomal_bL25/Gln-tRNA_synth"/>
</dbReference>
<evidence type="ECO:0000313" key="10">
    <source>
        <dbReference type="Proteomes" id="UP000182510"/>
    </source>
</evidence>